<dbReference type="Proteomes" id="UP000253919">
    <property type="component" value="Unassembled WGS sequence"/>
</dbReference>
<dbReference type="AlphaFoldDB" id="A0A369QES8"/>
<dbReference type="RefSeq" id="WP_115371298.1">
    <property type="nucleotide sequence ID" value="NZ_QASA01000001.1"/>
</dbReference>
<proteinExistence type="predicted"/>
<organism evidence="1 2">
    <name type="scientific">Adhaeribacter pallidiroseus</name>
    <dbReference type="NCBI Taxonomy" id="2072847"/>
    <lineage>
        <taxon>Bacteria</taxon>
        <taxon>Pseudomonadati</taxon>
        <taxon>Bacteroidota</taxon>
        <taxon>Cytophagia</taxon>
        <taxon>Cytophagales</taxon>
        <taxon>Hymenobacteraceae</taxon>
        <taxon>Adhaeribacter</taxon>
    </lineage>
</organism>
<protein>
    <submittedName>
        <fullName evidence="1">Uncharacterized protein</fullName>
    </submittedName>
</protein>
<name>A0A369QES8_9BACT</name>
<dbReference type="EMBL" id="QASA01000001">
    <property type="protein sequence ID" value="RDC61747.1"/>
    <property type="molecule type" value="Genomic_DNA"/>
</dbReference>
<gene>
    <name evidence="1" type="ORF">AHMF7616_00329</name>
</gene>
<evidence type="ECO:0000313" key="1">
    <source>
        <dbReference type="EMBL" id="RDC61747.1"/>
    </source>
</evidence>
<dbReference type="OrthoDB" id="714416at2"/>
<evidence type="ECO:0000313" key="2">
    <source>
        <dbReference type="Proteomes" id="UP000253919"/>
    </source>
</evidence>
<sequence>MTSFEALHTLVQSLSKAEKRYFKLFCDLQTGDKIYFALYQLLEKEQSTDAVMASISQKYPAAVIDTARKHLYRMLMKSLRSYESDRSIENRLMQRIQDIKILFNKGLLDLCFGELERAMELALKHEKFSYYLILARLELQYLTLLEFPDTDENALIAKQEKMNQVLHQEQWINRHSTLDEVLLHRYLHSGLARSQQEINKLDDLLLEEFQIISNKHYHSVLSQKLHLHFQSTYFLMTGNHPESLRLFYQLLHLFQEYSHLLHDSPLYYIYLINGILTDLRSMRQYAEMPFFIQSLQKIEPASESLGYFLQHLVYLHQLVLLLDLGDYPQAATLIQAYQKDISTKGKIIPPNSDATIHLLMALVYFGLQQFSAALHQVNYVLHKPRRYISHQVYSLCRLLRLIIQVELKNDDYLHYELRSVERKLKAEEKLFKTEKLTIQFLKKWIAHNRSPKYLELFFRNVKETTQHPYENQLLLWFDIVSWTEAKLTKKTYAQIVRAKQKVLV</sequence>
<reference evidence="1 2" key="1">
    <citation type="submission" date="2018-04" db="EMBL/GenBank/DDBJ databases">
        <title>Adhaeribacter sp. HMF7616 genome sequencing and assembly.</title>
        <authorList>
            <person name="Kang H."/>
            <person name="Kang J."/>
            <person name="Cha I."/>
            <person name="Kim H."/>
            <person name="Joh K."/>
        </authorList>
    </citation>
    <scope>NUCLEOTIDE SEQUENCE [LARGE SCALE GENOMIC DNA]</scope>
    <source>
        <strain evidence="1 2">HMF7616</strain>
    </source>
</reference>
<accession>A0A369QES8</accession>
<keyword evidence="2" id="KW-1185">Reference proteome</keyword>
<comment type="caution">
    <text evidence="1">The sequence shown here is derived from an EMBL/GenBank/DDBJ whole genome shotgun (WGS) entry which is preliminary data.</text>
</comment>